<dbReference type="EMBL" id="AOIM01000038">
    <property type="protein sequence ID" value="ELY88729.1"/>
    <property type="molecule type" value="Genomic_DNA"/>
</dbReference>
<reference evidence="2 3" key="1">
    <citation type="journal article" date="2014" name="PLoS Genet.">
        <title>Phylogenetically driven sequencing of extremely halophilic archaea reveals strategies for static and dynamic osmo-response.</title>
        <authorList>
            <person name="Becker E.A."/>
            <person name="Seitzer P.M."/>
            <person name="Tritt A."/>
            <person name="Larsen D."/>
            <person name="Krusor M."/>
            <person name="Yao A.I."/>
            <person name="Wu D."/>
            <person name="Madern D."/>
            <person name="Eisen J.A."/>
            <person name="Darling A.E."/>
            <person name="Facciotti M.T."/>
        </authorList>
    </citation>
    <scope>NUCLEOTIDE SEQUENCE [LARGE SCALE GENOMIC DNA]</scope>
    <source>
        <strain evidence="2 3">JCM 10989</strain>
    </source>
</reference>
<dbReference type="AlphaFoldDB" id="L9ZQU9"/>
<feature type="compositionally biased region" description="Acidic residues" evidence="1">
    <location>
        <begin position="130"/>
        <end position="156"/>
    </location>
</feature>
<dbReference type="OrthoDB" id="115386at2157"/>
<feature type="compositionally biased region" description="Low complexity" evidence="1">
    <location>
        <begin position="42"/>
        <end position="53"/>
    </location>
</feature>
<sequence length="270" mass="27798">MTEKPTPTRREITAGTAGLAIATLAGCLDGQGSDESTDDSSDGSTAAGAGSPSLPIDITTADGPGSEAGTLTIPTDGVVLINFTRLHCPTSEGLLETIGNARERLLAASDNAEAADADADAGSDTGSESNSDDEDEDDDDENGTDGDSDTDSDSDTNSDNANTNENGTEPHSQLEYTVGRDEDLTVISVVSGVSGATPTEAELGEWWAEHDGDWTVGIDEDGSLFDYYDVRSAPATRIVDSEGTVQWENNGGTATGSYVSAAWSALESDE</sequence>
<organism evidence="2 3">
    <name type="scientific">Natrialba hulunbeirensis JCM 10989</name>
    <dbReference type="NCBI Taxonomy" id="1227493"/>
    <lineage>
        <taxon>Archaea</taxon>
        <taxon>Methanobacteriati</taxon>
        <taxon>Methanobacteriota</taxon>
        <taxon>Stenosarchaea group</taxon>
        <taxon>Halobacteria</taxon>
        <taxon>Halobacteriales</taxon>
        <taxon>Natrialbaceae</taxon>
        <taxon>Natrialba</taxon>
    </lineage>
</organism>
<proteinExistence type="predicted"/>
<evidence type="ECO:0000313" key="3">
    <source>
        <dbReference type="Proteomes" id="UP000011519"/>
    </source>
</evidence>
<accession>L9ZQU9</accession>
<feature type="region of interest" description="Disordered" evidence="1">
    <location>
        <begin position="28"/>
        <end position="70"/>
    </location>
</feature>
<gene>
    <name evidence="2" type="ORF">C483_15377</name>
</gene>
<dbReference type="STRING" id="1227493.C483_15377"/>
<comment type="caution">
    <text evidence="2">The sequence shown here is derived from an EMBL/GenBank/DDBJ whole genome shotgun (WGS) entry which is preliminary data.</text>
</comment>
<dbReference type="Proteomes" id="UP000011519">
    <property type="component" value="Unassembled WGS sequence"/>
</dbReference>
<evidence type="ECO:0000256" key="1">
    <source>
        <dbReference type="SAM" id="MobiDB-lite"/>
    </source>
</evidence>
<evidence type="ECO:0000313" key="2">
    <source>
        <dbReference type="EMBL" id="ELY88729.1"/>
    </source>
</evidence>
<dbReference type="PROSITE" id="PS51257">
    <property type="entry name" value="PROKAR_LIPOPROTEIN"/>
    <property type="match status" value="1"/>
</dbReference>
<feature type="compositionally biased region" description="Low complexity" evidence="1">
    <location>
        <begin position="157"/>
        <end position="167"/>
    </location>
</feature>
<protein>
    <submittedName>
        <fullName evidence="2">Alkyl hydroperoxide reductase/ thiol specific antioxidant/ Mal allergen</fullName>
    </submittedName>
</protein>
<feature type="region of interest" description="Disordered" evidence="1">
    <location>
        <begin position="110"/>
        <end position="173"/>
    </location>
</feature>
<keyword evidence="3" id="KW-1185">Reference proteome</keyword>
<dbReference type="InterPro" id="IPR036249">
    <property type="entry name" value="Thioredoxin-like_sf"/>
</dbReference>
<dbReference type="PATRIC" id="fig|1227493.4.peg.3091"/>
<name>L9ZQU9_9EURY</name>
<dbReference type="Gene3D" id="3.40.30.10">
    <property type="entry name" value="Glutaredoxin"/>
    <property type="match status" value="1"/>
</dbReference>
<dbReference type="SUPFAM" id="SSF52833">
    <property type="entry name" value="Thioredoxin-like"/>
    <property type="match status" value="1"/>
</dbReference>
<dbReference type="RefSeq" id="WP_006654229.1">
    <property type="nucleotide sequence ID" value="NZ_AOIM01000038.1"/>
</dbReference>